<gene>
    <name evidence="1" type="ORF">M2152_000222</name>
</gene>
<dbReference type="EMBL" id="JARXVQ010000001">
    <property type="protein sequence ID" value="MDH6180040.1"/>
    <property type="molecule type" value="Genomic_DNA"/>
</dbReference>
<keyword evidence="2" id="KW-1185">Reference proteome</keyword>
<protein>
    <submittedName>
        <fullName evidence="1">Uncharacterized protein</fullName>
    </submittedName>
</protein>
<evidence type="ECO:0000313" key="2">
    <source>
        <dbReference type="Proteomes" id="UP001160142"/>
    </source>
</evidence>
<dbReference type="PROSITE" id="PS51257">
    <property type="entry name" value="PROKAR_LIPOPROTEIN"/>
    <property type="match status" value="1"/>
</dbReference>
<dbReference type="Proteomes" id="UP001160142">
    <property type="component" value="Unassembled WGS sequence"/>
</dbReference>
<reference evidence="1 2" key="1">
    <citation type="submission" date="2023-04" db="EMBL/GenBank/DDBJ databases">
        <title>Genome Encyclopedia of Bacteria and Archaea VI: Functional Genomics of Type Strains.</title>
        <authorList>
            <person name="Whitman W."/>
        </authorList>
    </citation>
    <scope>NUCLEOTIDE SEQUENCE [LARGE SCALE GENOMIC DNA]</scope>
    <source>
        <strain evidence="1 2">SG_E_30_P1</strain>
    </source>
</reference>
<dbReference type="RefSeq" id="WP_322132408.1">
    <property type="nucleotide sequence ID" value="NZ_CP085036.1"/>
</dbReference>
<proteinExistence type="predicted"/>
<evidence type="ECO:0000313" key="1">
    <source>
        <dbReference type="EMBL" id="MDH6180040.1"/>
    </source>
</evidence>
<accession>A0ABT6KK25</accession>
<name>A0ABT6KK25_9MICO</name>
<organism evidence="1 2">
    <name type="scientific">Antiquaquibacter oligotrophicus</name>
    <dbReference type="NCBI Taxonomy" id="2880260"/>
    <lineage>
        <taxon>Bacteria</taxon>
        <taxon>Bacillati</taxon>
        <taxon>Actinomycetota</taxon>
        <taxon>Actinomycetes</taxon>
        <taxon>Micrococcales</taxon>
        <taxon>Microbacteriaceae</taxon>
        <taxon>Antiquaquibacter</taxon>
    </lineage>
</organism>
<comment type="caution">
    <text evidence="1">The sequence shown here is derived from an EMBL/GenBank/DDBJ whole genome shotgun (WGS) entry which is preliminary data.</text>
</comment>
<sequence>MPKTLGWFKAGILVAMCVALLVGCRALPNPGHPDFDIPVQWTGNDMSILLRADGTAALEGVPGGEWEWVGDQICWEATDETFTGEATWSVYSERGVELVFGDSDVIIWADPGRFGSWSWSELKMMTCGEHPRALSLAVSCGRAGYVEAEPCRAEEQ</sequence>